<evidence type="ECO:0000313" key="13">
    <source>
        <dbReference type="EMBL" id="KAK2163400.1"/>
    </source>
</evidence>
<feature type="compositionally biased region" description="Basic residues" evidence="10">
    <location>
        <begin position="258"/>
        <end position="268"/>
    </location>
</feature>
<keyword evidence="5" id="KW-0297">G-protein coupled receptor</keyword>
<feature type="domain" description="G-protein coupled receptors family 1 profile" evidence="12">
    <location>
        <begin position="73"/>
        <end position="536"/>
    </location>
</feature>
<keyword evidence="14" id="KW-1185">Reference proteome</keyword>
<evidence type="ECO:0000256" key="8">
    <source>
        <dbReference type="ARBA" id="ARBA00023170"/>
    </source>
</evidence>
<dbReference type="PANTHER" id="PTHR24248:SF125">
    <property type="entry name" value="DOPAMINE D2-LIKE RECEPTOR"/>
    <property type="match status" value="1"/>
</dbReference>
<keyword evidence="7" id="KW-1015">Disulfide bond</keyword>
<gene>
    <name evidence="13" type="ORF">LSH36_80g06004</name>
</gene>
<dbReference type="PRINTS" id="PR00237">
    <property type="entry name" value="GPCRRHODOPSN"/>
</dbReference>
<dbReference type="PANTHER" id="PTHR24248">
    <property type="entry name" value="ADRENERGIC RECEPTOR-RELATED G-PROTEIN COUPLED RECEPTOR"/>
    <property type="match status" value="1"/>
</dbReference>
<dbReference type="GO" id="GO:0005886">
    <property type="term" value="C:plasma membrane"/>
    <property type="evidence" value="ECO:0007669"/>
    <property type="project" value="UniProtKB-SubCell"/>
</dbReference>
<feature type="region of interest" description="Disordered" evidence="10">
    <location>
        <begin position="402"/>
        <end position="421"/>
    </location>
</feature>
<evidence type="ECO:0000259" key="12">
    <source>
        <dbReference type="PROSITE" id="PS50262"/>
    </source>
</evidence>
<feature type="compositionally biased region" description="Low complexity" evidence="10">
    <location>
        <begin position="269"/>
        <end position="278"/>
    </location>
</feature>
<evidence type="ECO:0000256" key="9">
    <source>
        <dbReference type="ARBA" id="ARBA00023224"/>
    </source>
</evidence>
<dbReference type="CDD" id="cd14967">
    <property type="entry name" value="7tmA_amine_R-like"/>
    <property type="match status" value="1"/>
</dbReference>
<dbReference type="EMBL" id="JAODUP010000080">
    <property type="protein sequence ID" value="KAK2163400.1"/>
    <property type="molecule type" value="Genomic_DNA"/>
</dbReference>
<feature type="compositionally biased region" description="Low complexity" evidence="10">
    <location>
        <begin position="358"/>
        <end position="373"/>
    </location>
</feature>
<proteinExistence type="predicted"/>
<dbReference type="SMART" id="SM01381">
    <property type="entry name" value="7TM_GPCR_Srsx"/>
    <property type="match status" value="1"/>
</dbReference>
<feature type="compositionally biased region" description="Polar residues" evidence="10">
    <location>
        <begin position="301"/>
        <end position="322"/>
    </location>
</feature>
<feature type="compositionally biased region" description="Polar residues" evidence="10">
    <location>
        <begin position="411"/>
        <end position="421"/>
    </location>
</feature>
<feature type="compositionally biased region" description="Acidic residues" evidence="10">
    <location>
        <begin position="326"/>
        <end position="336"/>
    </location>
</feature>
<evidence type="ECO:0000256" key="6">
    <source>
        <dbReference type="ARBA" id="ARBA00023136"/>
    </source>
</evidence>
<evidence type="ECO:0000256" key="7">
    <source>
        <dbReference type="ARBA" id="ARBA00023157"/>
    </source>
</evidence>
<evidence type="ECO:0000256" key="3">
    <source>
        <dbReference type="ARBA" id="ARBA00022692"/>
    </source>
</evidence>
<dbReference type="GO" id="GO:0045202">
    <property type="term" value="C:synapse"/>
    <property type="evidence" value="ECO:0007669"/>
    <property type="project" value="GOC"/>
</dbReference>
<dbReference type="AlphaFoldDB" id="A0AAD9K2Z9"/>
<dbReference type="SUPFAM" id="SSF81321">
    <property type="entry name" value="Family A G protein-coupled receptor-like"/>
    <property type="match status" value="1"/>
</dbReference>
<feature type="transmembrane region" description="Helical" evidence="11">
    <location>
        <begin position="520"/>
        <end position="539"/>
    </location>
</feature>
<evidence type="ECO:0000256" key="5">
    <source>
        <dbReference type="ARBA" id="ARBA00023040"/>
    </source>
</evidence>
<accession>A0AAD9K2Z9</accession>
<comment type="subcellular location">
    <subcellularLocation>
        <location evidence="1">Cell membrane</location>
        <topology evidence="1">Multi-pass membrane protein</topology>
    </subcellularLocation>
</comment>
<evidence type="ECO:0000256" key="4">
    <source>
        <dbReference type="ARBA" id="ARBA00022989"/>
    </source>
</evidence>
<evidence type="ECO:0000256" key="2">
    <source>
        <dbReference type="ARBA" id="ARBA00022475"/>
    </source>
</evidence>
<dbReference type="GO" id="GO:0001591">
    <property type="term" value="F:dopamine neurotransmitter receptor activity, coupled via Gi/Go"/>
    <property type="evidence" value="ECO:0007669"/>
    <property type="project" value="TreeGrafter"/>
</dbReference>
<dbReference type="InterPro" id="IPR000276">
    <property type="entry name" value="GPCR_Rhodpsn"/>
</dbReference>
<feature type="transmembrane region" description="Helical" evidence="11">
    <location>
        <begin position="94"/>
        <end position="112"/>
    </location>
</feature>
<comment type="caution">
    <text evidence="13">The sequence shown here is derived from an EMBL/GenBank/DDBJ whole genome shotgun (WGS) entry which is preliminary data.</text>
</comment>
<feature type="transmembrane region" description="Helical" evidence="11">
    <location>
        <begin position="56"/>
        <end position="82"/>
    </location>
</feature>
<dbReference type="Proteomes" id="UP001208570">
    <property type="component" value="Unassembled WGS sequence"/>
</dbReference>
<keyword evidence="9" id="KW-0807">Transducer</keyword>
<organism evidence="13 14">
    <name type="scientific">Paralvinella palmiformis</name>
    <dbReference type="NCBI Taxonomy" id="53620"/>
    <lineage>
        <taxon>Eukaryota</taxon>
        <taxon>Metazoa</taxon>
        <taxon>Spiralia</taxon>
        <taxon>Lophotrochozoa</taxon>
        <taxon>Annelida</taxon>
        <taxon>Polychaeta</taxon>
        <taxon>Sedentaria</taxon>
        <taxon>Canalipalpata</taxon>
        <taxon>Terebellida</taxon>
        <taxon>Terebelliformia</taxon>
        <taxon>Alvinellidae</taxon>
        <taxon>Paralvinella</taxon>
    </lineage>
</organism>
<feature type="region of interest" description="Disordered" evidence="10">
    <location>
        <begin position="258"/>
        <end position="373"/>
    </location>
</feature>
<dbReference type="GO" id="GO:0004989">
    <property type="term" value="F:octopamine receptor activity"/>
    <property type="evidence" value="ECO:0007669"/>
    <property type="project" value="InterPro"/>
</dbReference>
<sequence>MDHMATGDQWETGFATATPNPWAWLANETVANGSISNRTIISMGSLVSLNYSLPTMILVASVLFVVIVATAFGNFLVALALFRYRYLRTISNYLIGNLALSDFLLATTILPLSTVNECLGHWVFGQAMCNFWLLADVLYCTASIWNLCIIAFDRFTATLYPVWYREKRSTKQAVIYMVLVWIISAAICMPPLLGWNDLAKSYKYDDRLNVYHCILFDTPSYVAYSASGSFYIPFFITFFLYVRIFMVLHKRMGKMRNANKMHQARVQHQHQQQQQQQQNAVGKPLLNSGNKSQEKDIEMTINATTNDGSGNTEELSSKSLFGSDSAPDDEEDEDESSTLTKSDHPLVQPSTRSEPEVSGTASGTATHGHTSGTTTAIVSATISGSRLDDDDVDVGRGSQVYKERNKDGNKNVCTKTEEPSNSAQVLLPKNGIGRTRTNNGKLAGTSRLNIGGGKGLFSQPKKKKLPSSQKRKFEQREMRATIRMAIIIACFCGMWLGFFTAYVVRGFCPHCLIPRELDAFLFWLGYSNSSVNPILYTIFNEEFRKAFQKILGCYRKGGSHYGRH</sequence>
<feature type="transmembrane region" description="Helical" evidence="11">
    <location>
        <begin position="132"/>
        <end position="152"/>
    </location>
</feature>
<evidence type="ECO:0000256" key="1">
    <source>
        <dbReference type="ARBA" id="ARBA00004651"/>
    </source>
</evidence>
<keyword evidence="2" id="KW-1003">Cell membrane</keyword>
<dbReference type="PROSITE" id="PS50262">
    <property type="entry name" value="G_PROTEIN_RECEP_F1_2"/>
    <property type="match status" value="1"/>
</dbReference>
<protein>
    <recommendedName>
        <fullName evidence="12">G-protein coupled receptors family 1 profile domain-containing protein</fullName>
    </recommendedName>
</protein>
<keyword evidence="3 11" id="KW-0812">Transmembrane</keyword>
<dbReference type="Gene3D" id="1.20.1070.10">
    <property type="entry name" value="Rhodopsin 7-helix transmembrane proteins"/>
    <property type="match status" value="2"/>
</dbReference>
<dbReference type="Pfam" id="PF00001">
    <property type="entry name" value="7tm_1"/>
    <property type="match status" value="1"/>
</dbReference>
<feature type="transmembrane region" description="Helical" evidence="11">
    <location>
        <begin position="480"/>
        <end position="500"/>
    </location>
</feature>
<feature type="transmembrane region" description="Helical" evidence="11">
    <location>
        <begin position="173"/>
        <end position="193"/>
    </location>
</feature>
<evidence type="ECO:0000256" key="10">
    <source>
        <dbReference type="SAM" id="MobiDB-lite"/>
    </source>
</evidence>
<feature type="transmembrane region" description="Helical" evidence="11">
    <location>
        <begin position="230"/>
        <end position="248"/>
    </location>
</feature>
<dbReference type="PRINTS" id="PR00664">
    <property type="entry name" value="OCTOPAMINER"/>
</dbReference>
<keyword evidence="4 11" id="KW-1133">Transmembrane helix</keyword>
<reference evidence="13" key="1">
    <citation type="journal article" date="2023" name="Mol. Biol. Evol.">
        <title>Third-Generation Sequencing Reveals the Adaptive Role of the Epigenome in Three Deep-Sea Polychaetes.</title>
        <authorList>
            <person name="Perez M."/>
            <person name="Aroh O."/>
            <person name="Sun Y."/>
            <person name="Lan Y."/>
            <person name="Juniper S.K."/>
            <person name="Young C.R."/>
            <person name="Angers B."/>
            <person name="Qian P.Y."/>
        </authorList>
    </citation>
    <scope>NUCLEOTIDE SEQUENCE</scope>
    <source>
        <strain evidence="13">P08H-3</strain>
    </source>
</reference>
<keyword evidence="6 11" id="KW-0472">Membrane</keyword>
<dbReference type="InterPro" id="IPR002002">
    <property type="entry name" value="Octopmn_rcpt"/>
</dbReference>
<evidence type="ECO:0000256" key="11">
    <source>
        <dbReference type="SAM" id="Phobius"/>
    </source>
</evidence>
<dbReference type="InterPro" id="IPR017452">
    <property type="entry name" value="GPCR_Rhodpsn_7TM"/>
</dbReference>
<keyword evidence="8" id="KW-0675">Receptor</keyword>
<name>A0AAD9K2Z9_9ANNE</name>
<evidence type="ECO:0000313" key="14">
    <source>
        <dbReference type="Proteomes" id="UP001208570"/>
    </source>
</evidence>